<comment type="caution">
    <text evidence="3">The sequence shown here is derived from an EMBL/GenBank/DDBJ whole genome shotgun (WGS) entry which is preliminary data.</text>
</comment>
<dbReference type="EMBL" id="JABBNT010000004">
    <property type="protein sequence ID" value="NMM45828.1"/>
    <property type="molecule type" value="Genomic_DNA"/>
</dbReference>
<keyword evidence="4" id="KW-1185">Reference proteome</keyword>
<name>A0A7Y0E290_9PROT</name>
<feature type="domain" description="Thioesterase" evidence="2">
    <location>
        <begin position="46"/>
        <end position="118"/>
    </location>
</feature>
<evidence type="ECO:0000259" key="2">
    <source>
        <dbReference type="Pfam" id="PF03061"/>
    </source>
</evidence>
<dbReference type="GO" id="GO:0005829">
    <property type="term" value="C:cytosol"/>
    <property type="evidence" value="ECO:0007669"/>
    <property type="project" value="TreeGrafter"/>
</dbReference>
<dbReference type="NCBIfam" id="TIGR00369">
    <property type="entry name" value="unchar_dom_1"/>
    <property type="match status" value="1"/>
</dbReference>
<dbReference type="PANTHER" id="PTHR43240:SF8">
    <property type="entry name" value="PHENYLACETIC ACID DEGRADATION-RELATED PROTEIN"/>
    <property type="match status" value="1"/>
</dbReference>
<dbReference type="AlphaFoldDB" id="A0A7Y0E290"/>
<gene>
    <name evidence="3" type="ORF">HH303_15130</name>
</gene>
<evidence type="ECO:0000313" key="4">
    <source>
        <dbReference type="Proteomes" id="UP000539372"/>
    </source>
</evidence>
<dbReference type="Pfam" id="PF03061">
    <property type="entry name" value="4HBT"/>
    <property type="match status" value="1"/>
</dbReference>
<dbReference type="InterPro" id="IPR006683">
    <property type="entry name" value="Thioestr_dom"/>
</dbReference>
<dbReference type="RefSeq" id="WP_169626205.1">
    <property type="nucleotide sequence ID" value="NZ_JABBNT010000004.1"/>
</dbReference>
<protein>
    <submittedName>
        <fullName evidence="3">PaaI family thioesterase</fullName>
    </submittedName>
</protein>
<evidence type="ECO:0000313" key="3">
    <source>
        <dbReference type="EMBL" id="NMM45828.1"/>
    </source>
</evidence>
<sequence length="140" mass="15009">MAIDLEAAKKLSENSLVSHLGIEMLKAGDGLARARMKVTKLHLAPNGYLHAASIVGLADTCCGFGTYADLPDGAQGFTTVELKSNHLGTALKGTLVCHAHAKHQGRTTQVWDAEVFSEARPDRPIALFRCTQMILWPKGG</sequence>
<evidence type="ECO:0000256" key="1">
    <source>
        <dbReference type="ARBA" id="ARBA00022801"/>
    </source>
</evidence>
<dbReference type="GO" id="GO:0061522">
    <property type="term" value="F:1,4-dihydroxy-2-naphthoyl-CoA thioesterase activity"/>
    <property type="evidence" value="ECO:0007669"/>
    <property type="project" value="TreeGrafter"/>
</dbReference>
<organism evidence="3 4">
    <name type="scientific">Pacificispira spongiicola</name>
    <dbReference type="NCBI Taxonomy" id="2729598"/>
    <lineage>
        <taxon>Bacteria</taxon>
        <taxon>Pseudomonadati</taxon>
        <taxon>Pseudomonadota</taxon>
        <taxon>Alphaproteobacteria</taxon>
        <taxon>Rhodospirillales</taxon>
        <taxon>Rhodospirillaceae</taxon>
        <taxon>Pacificispira</taxon>
    </lineage>
</organism>
<dbReference type="PANTHER" id="PTHR43240">
    <property type="entry name" value="1,4-DIHYDROXY-2-NAPHTHOYL-COA THIOESTERASE 1"/>
    <property type="match status" value="1"/>
</dbReference>
<dbReference type="InterPro" id="IPR003736">
    <property type="entry name" value="PAAI_dom"/>
</dbReference>
<accession>A0A7Y0E290</accession>
<dbReference type="InterPro" id="IPR029069">
    <property type="entry name" value="HotDog_dom_sf"/>
</dbReference>
<reference evidence="3 4" key="1">
    <citation type="submission" date="2020-04" db="EMBL/GenBank/DDBJ databases">
        <title>Rhodospirillaceae bacterium KN72 isolated from deep sea.</title>
        <authorList>
            <person name="Zhang D.-C."/>
        </authorList>
    </citation>
    <scope>NUCLEOTIDE SEQUENCE [LARGE SCALE GENOMIC DNA]</scope>
    <source>
        <strain evidence="3 4">KN72</strain>
    </source>
</reference>
<dbReference type="Proteomes" id="UP000539372">
    <property type="component" value="Unassembled WGS sequence"/>
</dbReference>
<dbReference type="Gene3D" id="3.10.129.10">
    <property type="entry name" value="Hotdog Thioesterase"/>
    <property type="match status" value="1"/>
</dbReference>
<dbReference type="CDD" id="cd03443">
    <property type="entry name" value="PaaI_thioesterase"/>
    <property type="match status" value="1"/>
</dbReference>
<dbReference type="SUPFAM" id="SSF54637">
    <property type="entry name" value="Thioesterase/thiol ester dehydrase-isomerase"/>
    <property type="match status" value="1"/>
</dbReference>
<proteinExistence type="predicted"/>
<keyword evidence="1" id="KW-0378">Hydrolase</keyword>